<name>A0ABQ2K8D2_9NOCA</name>
<dbReference type="EMBL" id="BMNE01000002">
    <property type="protein sequence ID" value="GGN75503.1"/>
    <property type="molecule type" value="Genomic_DNA"/>
</dbReference>
<organism evidence="1 2">
    <name type="scientific">Nocardia rhizosphaerihabitans</name>
    <dbReference type="NCBI Taxonomy" id="1691570"/>
    <lineage>
        <taxon>Bacteria</taxon>
        <taxon>Bacillati</taxon>
        <taxon>Actinomycetota</taxon>
        <taxon>Actinomycetes</taxon>
        <taxon>Mycobacteriales</taxon>
        <taxon>Nocardiaceae</taxon>
        <taxon>Nocardia</taxon>
    </lineage>
</organism>
<gene>
    <name evidence="1" type="ORF">GCM10011610_19870</name>
</gene>
<accession>A0ABQ2K8D2</accession>
<evidence type="ECO:0008006" key="3">
    <source>
        <dbReference type="Google" id="ProtNLM"/>
    </source>
</evidence>
<keyword evidence="2" id="KW-1185">Reference proteome</keyword>
<reference evidence="2" key="1">
    <citation type="journal article" date="2019" name="Int. J. Syst. Evol. Microbiol.">
        <title>The Global Catalogue of Microorganisms (GCM) 10K type strain sequencing project: providing services to taxonomists for standard genome sequencing and annotation.</title>
        <authorList>
            <consortium name="The Broad Institute Genomics Platform"/>
            <consortium name="The Broad Institute Genome Sequencing Center for Infectious Disease"/>
            <person name="Wu L."/>
            <person name="Ma J."/>
        </authorList>
    </citation>
    <scope>NUCLEOTIDE SEQUENCE [LARGE SCALE GENOMIC DNA]</scope>
    <source>
        <strain evidence="2">CGMCC 4.7329</strain>
    </source>
</reference>
<comment type="caution">
    <text evidence="1">The sequence shown here is derived from an EMBL/GenBank/DDBJ whole genome shotgun (WGS) entry which is preliminary data.</text>
</comment>
<evidence type="ECO:0000313" key="1">
    <source>
        <dbReference type="EMBL" id="GGN75503.1"/>
    </source>
</evidence>
<proteinExistence type="predicted"/>
<protein>
    <recommendedName>
        <fullName evidence="3">Secreted protein</fullName>
    </recommendedName>
</protein>
<dbReference type="Proteomes" id="UP000658127">
    <property type="component" value="Unassembled WGS sequence"/>
</dbReference>
<sequence length="79" mass="8102">MLSIGSVGSVLSIGSVGSLGSVISSGSFASIGSALSGLSRWSLLSWRGVCAEPDDRVALRVIPDDEPDLRLAPTCHCQT</sequence>
<evidence type="ECO:0000313" key="2">
    <source>
        <dbReference type="Proteomes" id="UP000658127"/>
    </source>
</evidence>